<proteinExistence type="predicted"/>
<evidence type="ECO:0000313" key="1">
    <source>
        <dbReference type="EMBL" id="KEH17238.1"/>
    </source>
</evidence>
<protein>
    <submittedName>
        <fullName evidence="1 2">Uncharacterized protein</fullName>
    </submittedName>
</protein>
<keyword evidence="3" id="KW-1185">Reference proteome</keyword>
<dbReference type="EMBL" id="KL402755">
    <property type="protein sequence ID" value="KEH17238.1"/>
    <property type="molecule type" value="Genomic_DNA"/>
</dbReference>
<dbReference type="Proteomes" id="UP000002051">
    <property type="component" value="Unassembled WGS sequence"/>
</dbReference>
<organism evidence="1 3">
    <name type="scientific">Medicago truncatula</name>
    <name type="common">Barrel medic</name>
    <name type="synonym">Medicago tribuloides</name>
    <dbReference type="NCBI Taxonomy" id="3880"/>
    <lineage>
        <taxon>Eukaryota</taxon>
        <taxon>Viridiplantae</taxon>
        <taxon>Streptophyta</taxon>
        <taxon>Embryophyta</taxon>
        <taxon>Tracheophyta</taxon>
        <taxon>Spermatophyta</taxon>
        <taxon>Magnoliopsida</taxon>
        <taxon>eudicotyledons</taxon>
        <taxon>Gunneridae</taxon>
        <taxon>Pentapetalae</taxon>
        <taxon>rosids</taxon>
        <taxon>fabids</taxon>
        <taxon>Fabales</taxon>
        <taxon>Fabaceae</taxon>
        <taxon>Papilionoideae</taxon>
        <taxon>50 kb inversion clade</taxon>
        <taxon>NPAAA clade</taxon>
        <taxon>Hologalegina</taxon>
        <taxon>IRL clade</taxon>
        <taxon>Trifolieae</taxon>
        <taxon>Medicago</taxon>
    </lineage>
</organism>
<accession>A0A072TK17</accession>
<reference evidence="1 3" key="2">
    <citation type="journal article" date="2014" name="BMC Genomics">
        <title>An improved genome release (version Mt4.0) for the model legume Medicago truncatula.</title>
        <authorList>
            <person name="Tang H."/>
            <person name="Krishnakumar V."/>
            <person name="Bidwell S."/>
            <person name="Rosen B."/>
            <person name="Chan A."/>
            <person name="Zhou S."/>
            <person name="Gentzbittel L."/>
            <person name="Childs K.L."/>
            <person name="Yandell M."/>
            <person name="Gundlach H."/>
            <person name="Mayer K.F."/>
            <person name="Schwartz D.C."/>
            <person name="Town C.D."/>
        </authorList>
    </citation>
    <scope>GENOME REANNOTATION</scope>
    <source>
        <strain evidence="1">A17</strain>
        <strain evidence="2 3">cv. Jemalong A17</strain>
    </source>
</reference>
<dbReference type="EnsemblPlants" id="KEH17238">
    <property type="protein sequence ID" value="KEH17238"/>
    <property type="gene ID" value="MTR_0030s0340"/>
</dbReference>
<sequence length="87" mass="9752">MGFSQHFLNQVAHSGNENSSFKIESIFTYKVAPCTFPYTVFFQSSFKLSSSNYLALISSMNVVLTSMLSSTPPIYDMPNHMNLDLKA</sequence>
<dbReference type="AlphaFoldDB" id="A0A072TK17"/>
<dbReference type="HOGENOM" id="CLU_2486856_0_0_1"/>
<gene>
    <name evidence="1" type="ORF">MTR_0030s0340</name>
</gene>
<evidence type="ECO:0000313" key="3">
    <source>
        <dbReference type="Proteomes" id="UP000002051"/>
    </source>
</evidence>
<reference evidence="1 3" key="1">
    <citation type="journal article" date="2011" name="Nature">
        <title>The Medicago genome provides insight into the evolution of rhizobial symbioses.</title>
        <authorList>
            <person name="Young N.D."/>
            <person name="Debelle F."/>
            <person name="Oldroyd G.E."/>
            <person name="Geurts R."/>
            <person name="Cannon S.B."/>
            <person name="Udvardi M.K."/>
            <person name="Benedito V.A."/>
            <person name="Mayer K.F."/>
            <person name="Gouzy J."/>
            <person name="Schoof H."/>
            <person name="Van de Peer Y."/>
            <person name="Proost S."/>
            <person name="Cook D.R."/>
            <person name="Meyers B.C."/>
            <person name="Spannagl M."/>
            <person name="Cheung F."/>
            <person name="De Mita S."/>
            <person name="Krishnakumar V."/>
            <person name="Gundlach H."/>
            <person name="Zhou S."/>
            <person name="Mudge J."/>
            <person name="Bharti A.K."/>
            <person name="Murray J.D."/>
            <person name="Naoumkina M.A."/>
            <person name="Rosen B."/>
            <person name="Silverstein K.A."/>
            <person name="Tang H."/>
            <person name="Rombauts S."/>
            <person name="Zhao P.X."/>
            <person name="Zhou P."/>
            <person name="Barbe V."/>
            <person name="Bardou P."/>
            <person name="Bechner M."/>
            <person name="Bellec A."/>
            <person name="Berger A."/>
            <person name="Berges H."/>
            <person name="Bidwell S."/>
            <person name="Bisseling T."/>
            <person name="Choisne N."/>
            <person name="Couloux A."/>
            <person name="Denny R."/>
            <person name="Deshpande S."/>
            <person name="Dai X."/>
            <person name="Doyle J.J."/>
            <person name="Dudez A.M."/>
            <person name="Farmer A.D."/>
            <person name="Fouteau S."/>
            <person name="Franken C."/>
            <person name="Gibelin C."/>
            <person name="Gish J."/>
            <person name="Goldstein S."/>
            <person name="Gonzalez A.J."/>
            <person name="Green P.J."/>
            <person name="Hallab A."/>
            <person name="Hartog M."/>
            <person name="Hua A."/>
            <person name="Humphray S.J."/>
            <person name="Jeong D.H."/>
            <person name="Jing Y."/>
            <person name="Jocker A."/>
            <person name="Kenton S.M."/>
            <person name="Kim D.J."/>
            <person name="Klee K."/>
            <person name="Lai H."/>
            <person name="Lang C."/>
            <person name="Lin S."/>
            <person name="Macmil S.L."/>
            <person name="Magdelenat G."/>
            <person name="Matthews L."/>
            <person name="McCorrison J."/>
            <person name="Monaghan E.L."/>
            <person name="Mun J.H."/>
            <person name="Najar F.Z."/>
            <person name="Nicholson C."/>
            <person name="Noirot C."/>
            <person name="O'Bleness M."/>
            <person name="Paule C.R."/>
            <person name="Poulain J."/>
            <person name="Prion F."/>
            <person name="Qin B."/>
            <person name="Qu C."/>
            <person name="Retzel E.F."/>
            <person name="Riddle C."/>
            <person name="Sallet E."/>
            <person name="Samain S."/>
            <person name="Samson N."/>
            <person name="Sanders I."/>
            <person name="Saurat O."/>
            <person name="Scarpelli C."/>
            <person name="Schiex T."/>
            <person name="Segurens B."/>
            <person name="Severin A.J."/>
            <person name="Sherrier D.J."/>
            <person name="Shi R."/>
            <person name="Sims S."/>
            <person name="Singer S.R."/>
            <person name="Sinharoy S."/>
            <person name="Sterck L."/>
            <person name="Viollet A."/>
            <person name="Wang B.B."/>
            <person name="Wang K."/>
            <person name="Wang M."/>
            <person name="Wang X."/>
            <person name="Warfsmann J."/>
            <person name="Weissenbach J."/>
            <person name="White D.D."/>
            <person name="White J.D."/>
            <person name="Wiley G.B."/>
            <person name="Wincker P."/>
            <person name="Xing Y."/>
            <person name="Yang L."/>
            <person name="Yao Z."/>
            <person name="Ying F."/>
            <person name="Zhai J."/>
            <person name="Zhou L."/>
            <person name="Zuber A."/>
            <person name="Denarie J."/>
            <person name="Dixon R.A."/>
            <person name="May G.D."/>
            <person name="Schwartz D.C."/>
            <person name="Rogers J."/>
            <person name="Quetier F."/>
            <person name="Town C.D."/>
            <person name="Roe B.A."/>
        </authorList>
    </citation>
    <scope>NUCLEOTIDE SEQUENCE [LARGE SCALE GENOMIC DNA]</scope>
    <source>
        <strain evidence="1">A17</strain>
        <strain evidence="2 3">cv. Jemalong A17</strain>
    </source>
</reference>
<name>A0A072TK17_MEDTR</name>
<reference evidence="2" key="3">
    <citation type="submission" date="2015-06" db="UniProtKB">
        <authorList>
            <consortium name="EnsemblPlants"/>
        </authorList>
    </citation>
    <scope>IDENTIFICATION</scope>
    <source>
        <strain evidence="2">cv. Jemalong A17</strain>
    </source>
</reference>
<evidence type="ECO:0000313" key="2">
    <source>
        <dbReference type="EnsemblPlants" id="KEH17238"/>
    </source>
</evidence>